<organism evidence="10">
    <name type="scientific">Quercus suber</name>
    <name type="common">Cork oak</name>
    <dbReference type="NCBI Taxonomy" id="58331"/>
    <lineage>
        <taxon>Eukaryota</taxon>
        <taxon>Viridiplantae</taxon>
        <taxon>Streptophyta</taxon>
        <taxon>Embryophyta</taxon>
        <taxon>Tracheophyta</taxon>
        <taxon>Spermatophyta</taxon>
        <taxon>Magnoliopsida</taxon>
        <taxon>eudicotyledons</taxon>
        <taxon>Gunneridae</taxon>
        <taxon>Pentapetalae</taxon>
        <taxon>rosids</taxon>
        <taxon>fabids</taxon>
        <taxon>Fagales</taxon>
        <taxon>Fagaceae</taxon>
        <taxon>Quercus</taxon>
    </lineage>
</organism>
<keyword evidence="5 7" id="KW-0862">Zinc</keyword>
<dbReference type="Gene3D" id="1.10.1370.10">
    <property type="entry name" value="Neurolysin, domain 3"/>
    <property type="match status" value="1"/>
</dbReference>
<dbReference type="InterPro" id="IPR024079">
    <property type="entry name" value="MetalloPept_cat_dom_sf"/>
</dbReference>
<name>A0AAW0M4V5_QUESU</name>
<dbReference type="GO" id="GO:0009507">
    <property type="term" value="C:chloroplast"/>
    <property type="evidence" value="ECO:0007669"/>
    <property type="project" value="TreeGrafter"/>
</dbReference>
<dbReference type="Gene3D" id="3.40.390.10">
    <property type="entry name" value="Collagenase (Catalytic Domain)"/>
    <property type="match status" value="1"/>
</dbReference>
<protein>
    <submittedName>
        <fullName evidence="10">Cytosolic oligopeptidase a</fullName>
    </submittedName>
</protein>
<feature type="region of interest" description="Disordered" evidence="8">
    <location>
        <begin position="229"/>
        <end position="261"/>
    </location>
</feature>
<gene>
    <name evidence="10" type="primary">CYOP_2</name>
    <name evidence="10" type="ORF">CFP56_012339</name>
</gene>
<dbReference type="GO" id="GO:0006508">
    <property type="term" value="P:proteolysis"/>
    <property type="evidence" value="ECO:0007669"/>
    <property type="project" value="UniProtKB-KW"/>
</dbReference>
<keyword evidence="4 7" id="KW-0378">Hydrolase</keyword>
<evidence type="ECO:0000313" key="10">
    <source>
        <dbReference type="EMBL" id="KAK7858466.1"/>
    </source>
</evidence>
<keyword evidence="3 7" id="KW-0479">Metal-binding</keyword>
<dbReference type="Pfam" id="PF01432">
    <property type="entry name" value="Peptidase_M3"/>
    <property type="match status" value="1"/>
</dbReference>
<reference evidence="10" key="3">
    <citation type="submission" date="2023-07" db="EMBL/GenBank/DDBJ databases">
        <title>An improved reference 1 genome and first organelle genomes of Quercus suber.</title>
        <authorList>
            <consortium name="Genosuber Consortium"/>
            <person name="Usie A."/>
            <person name="Serra O."/>
            <person name="Barros P."/>
        </authorList>
    </citation>
    <scope>NUCLEOTIDE SEQUENCE</scope>
    <source>
        <strain evidence="10">HL8</strain>
        <tissue evidence="10">Leaves</tissue>
    </source>
</reference>
<comment type="cofactor">
    <cofactor evidence="7">
        <name>Zn(2+)</name>
        <dbReference type="ChEBI" id="CHEBI:29105"/>
    </cofactor>
    <text evidence="7">Binds 1 zinc ion.</text>
</comment>
<dbReference type="GO" id="GO:0046872">
    <property type="term" value="F:metal ion binding"/>
    <property type="evidence" value="ECO:0007669"/>
    <property type="project" value="UniProtKB-UniRule"/>
</dbReference>
<dbReference type="InterPro" id="IPR024077">
    <property type="entry name" value="Neurolysin/TOP_dom2"/>
</dbReference>
<feature type="compositionally biased region" description="Basic and acidic residues" evidence="8">
    <location>
        <begin position="247"/>
        <end position="261"/>
    </location>
</feature>
<evidence type="ECO:0000256" key="1">
    <source>
        <dbReference type="ARBA" id="ARBA00006040"/>
    </source>
</evidence>
<proteinExistence type="inferred from homology"/>
<dbReference type="PANTHER" id="PTHR11804">
    <property type="entry name" value="PROTEASE M3 THIMET OLIGOPEPTIDASE-RELATED"/>
    <property type="match status" value="1"/>
</dbReference>
<evidence type="ECO:0000256" key="5">
    <source>
        <dbReference type="ARBA" id="ARBA00022833"/>
    </source>
</evidence>
<comment type="similarity">
    <text evidence="1 7">Belongs to the peptidase M3 family.</text>
</comment>
<evidence type="ECO:0000256" key="7">
    <source>
        <dbReference type="RuleBase" id="RU003435"/>
    </source>
</evidence>
<reference evidence="10" key="1">
    <citation type="submission" date="2017-12" db="EMBL/GenBank/DDBJ databases">
        <authorList>
            <person name="Barbosa P."/>
            <person name="Usie A."/>
            <person name="Ramos A.M."/>
        </authorList>
    </citation>
    <scope>NUCLEOTIDE SEQUENCE</scope>
    <source>
        <strain evidence="10">HL8</strain>
        <tissue evidence="10">Leaves</tissue>
    </source>
</reference>
<evidence type="ECO:0000256" key="3">
    <source>
        <dbReference type="ARBA" id="ARBA00022723"/>
    </source>
</evidence>
<dbReference type="GO" id="GO:0004222">
    <property type="term" value="F:metalloendopeptidase activity"/>
    <property type="evidence" value="ECO:0007669"/>
    <property type="project" value="InterPro"/>
</dbReference>
<dbReference type="EMBL" id="PKMF04000019">
    <property type="protein sequence ID" value="KAK7858466.1"/>
    <property type="molecule type" value="Genomic_DNA"/>
</dbReference>
<evidence type="ECO:0000256" key="4">
    <source>
        <dbReference type="ARBA" id="ARBA00022801"/>
    </source>
</evidence>
<feature type="domain" description="Peptidase M3A/M3B catalytic" evidence="9">
    <location>
        <begin position="106"/>
        <end position="198"/>
    </location>
</feature>
<dbReference type="GO" id="GO:0006518">
    <property type="term" value="P:peptide metabolic process"/>
    <property type="evidence" value="ECO:0007669"/>
    <property type="project" value="TreeGrafter"/>
</dbReference>
<dbReference type="InterPro" id="IPR045090">
    <property type="entry name" value="Pept_M3A_M3B"/>
</dbReference>
<reference evidence="10" key="2">
    <citation type="journal article" date="2018" name="Sci. Data">
        <title>The draft genome sequence of cork oak.</title>
        <authorList>
            <person name="Ramos A.M."/>
            <person name="Usie A."/>
            <person name="Barbosa P."/>
            <person name="Barros P.M."/>
            <person name="Capote T."/>
            <person name="Chaves I."/>
            <person name="Simoes F."/>
            <person name="Abreu I."/>
            <person name="Carrasquinho I."/>
            <person name="Faro C."/>
            <person name="Guimaraes J.B."/>
            <person name="Mendonca D."/>
            <person name="Nobrega F."/>
            <person name="Rodrigues L."/>
            <person name="Saibo N.J.M."/>
            <person name="Varela M.C."/>
            <person name="Egas C."/>
            <person name="Matos J."/>
            <person name="Miguel C.M."/>
            <person name="Oliveira M.M."/>
            <person name="Ricardo C.P."/>
            <person name="Goncalves S."/>
        </authorList>
    </citation>
    <scope>NUCLEOTIDE SEQUENCE [LARGE SCALE GENOMIC DNA]</scope>
    <source>
        <strain evidence="10">HL8</strain>
    </source>
</reference>
<evidence type="ECO:0000256" key="6">
    <source>
        <dbReference type="ARBA" id="ARBA00023049"/>
    </source>
</evidence>
<evidence type="ECO:0000256" key="2">
    <source>
        <dbReference type="ARBA" id="ARBA00022670"/>
    </source>
</evidence>
<evidence type="ECO:0000256" key="8">
    <source>
        <dbReference type="SAM" id="MobiDB-lite"/>
    </source>
</evidence>
<comment type="caution">
    <text evidence="10">The sequence shown here is derived from an EMBL/GenBank/DDBJ whole genome shotgun (WGS) entry which is preliminary data.</text>
</comment>
<dbReference type="InterPro" id="IPR001567">
    <property type="entry name" value="Pept_M3A_M3B_dom"/>
</dbReference>
<keyword evidence="6 7" id="KW-0482">Metalloprotease</keyword>
<keyword evidence="2 7" id="KW-0645">Protease</keyword>
<accession>A0AAW0M4V5</accession>
<dbReference type="AlphaFoldDB" id="A0AAW0M4V5"/>
<dbReference type="PANTHER" id="PTHR11804:SF83">
    <property type="entry name" value="LD37516P"/>
    <property type="match status" value="1"/>
</dbReference>
<sequence length="261" mass="29179">MGSPGYINAAVDNVPWMIMLHVSIFDDVINNSENRNLHNKLTRARLSFSFGGDHNNIPIIDQILKLRFDKAKPLEYKNYVEVSMEGKMGTLGEADQLMYEIRHAYHEVAVEGLFNLSKTLFGIDIKLVKDVAPFDTLKLNSSCNFIAYFSVDPYSQPPQKEDGAWTVGVFDRTAHLVYNLIPPMGNIPSLLTFEEVRMGILDLQLHAMYIPDGPKTALDMVSAFEAAGLDDKESTSSPYAFEAAGLNDKEVSPNELSRKMP</sequence>
<evidence type="ECO:0000259" key="9">
    <source>
        <dbReference type="Pfam" id="PF01432"/>
    </source>
</evidence>
<dbReference type="SUPFAM" id="SSF55486">
    <property type="entry name" value="Metalloproteases ('zincins'), catalytic domain"/>
    <property type="match status" value="1"/>
</dbReference>